<sequence length="536" mass="58885">MAAPENPPASLAQLIRRRAATGRSSGPPSSLKPKPDRLGQFGLLFSEPEVAADDSAVTIADVIAERERIEAPASPPLVPQQRKLWAVAELVSALRGKVEREYSDVWVEGEISNCRPAPSGHLYFTLKDGNAQLLVVLFRREAALLRFKPTDGLAVLARGRVSVFESRGQLQLIAETLEPRGAGALQLAFEQLKAKLRAEGLFELERKRPLPAFPRTVGVITSTKGAVLRDIVTVIRRRHACLDILVFPAAMQGVTCAGDVARGLRYFNANPQHNVDVIVIARGGGSAEDLAGFNDEALARTIADSELPVVSAVGHETDFTIADFVADLRAPTPSAAAELVTAAQHRVEERVQSLAARLFRAMRYQQMHAQQRFTRVSAASAFARIRDSIGRRQQRVDQDRFRLEAATEALLRERAARLRMLTERLQRQDVHRSVLRAQAKNERLRERLLRTGSSLLRTPAQRVTRAETRLQALSPTAVLQRGYALVFNAEGKLLRSADDVTAGDEIRTRLGQGELRSRVLSKNENDTAGPTGTDTA</sequence>
<keyword evidence="1 5" id="KW-0963">Cytoplasm</keyword>
<evidence type="ECO:0000259" key="9">
    <source>
        <dbReference type="Pfam" id="PF13742"/>
    </source>
</evidence>
<comment type="subcellular location">
    <subcellularLocation>
        <location evidence="5 6">Cytoplasm</location>
    </subcellularLocation>
</comment>
<feature type="region of interest" description="Disordered" evidence="7">
    <location>
        <begin position="515"/>
        <end position="536"/>
    </location>
</feature>
<dbReference type="GO" id="GO:0006308">
    <property type="term" value="P:DNA catabolic process"/>
    <property type="evidence" value="ECO:0007669"/>
    <property type="project" value="UniProtKB-UniRule"/>
</dbReference>
<dbReference type="NCBIfam" id="TIGR00237">
    <property type="entry name" value="xseA"/>
    <property type="match status" value="1"/>
</dbReference>
<dbReference type="HAMAP" id="MF_00378">
    <property type="entry name" value="Exonuc_7_L"/>
    <property type="match status" value="1"/>
</dbReference>
<proteinExistence type="inferred from homology"/>
<dbReference type="InterPro" id="IPR020579">
    <property type="entry name" value="Exonuc_VII_lsu_C"/>
</dbReference>
<keyword evidence="4 5" id="KW-0269">Exonuclease</keyword>
<dbReference type="InterPro" id="IPR003753">
    <property type="entry name" value="Exonuc_VII_L"/>
</dbReference>
<dbReference type="EMBL" id="CP003379">
    <property type="protein sequence ID" value="AFL86598.1"/>
    <property type="molecule type" value="Genomic_DNA"/>
</dbReference>
<feature type="compositionally biased region" description="Polar residues" evidence="7">
    <location>
        <begin position="526"/>
        <end position="536"/>
    </location>
</feature>
<comment type="function">
    <text evidence="5">Bidirectionally degrades single-stranded DNA into large acid-insoluble oligonucleotides, which are then degraded further into small acid-soluble oligonucleotides.</text>
</comment>
<dbReference type="eggNOG" id="COG1570">
    <property type="taxonomic scope" value="Bacteria"/>
</dbReference>
<dbReference type="HOGENOM" id="CLU_023625_3_1_0"/>
<dbReference type="InterPro" id="IPR025824">
    <property type="entry name" value="OB-fold_nuc-bd_dom"/>
</dbReference>
<dbReference type="PATRIC" id="fig|926566.3.peg.250"/>
<dbReference type="CDD" id="cd04489">
    <property type="entry name" value="ExoVII_LU_OBF"/>
    <property type="match status" value="1"/>
</dbReference>
<keyword evidence="2 5" id="KW-0540">Nuclease</keyword>
<accession>I3ZBI0</accession>
<evidence type="ECO:0000256" key="6">
    <source>
        <dbReference type="RuleBase" id="RU004355"/>
    </source>
</evidence>
<keyword evidence="11" id="KW-1185">Reference proteome</keyword>
<feature type="compositionally biased region" description="Basic and acidic residues" evidence="7">
    <location>
        <begin position="515"/>
        <end position="525"/>
    </location>
</feature>
<comment type="subunit">
    <text evidence="5">Heterooligomer composed of large and small subunits.</text>
</comment>
<evidence type="ECO:0000313" key="11">
    <source>
        <dbReference type="Proteomes" id="UP000006056"/>
    </source>
</evidence>
<evidence type="ECO:0000256" key="2">
    <source>
        <dbReference type="ARBA" id="ARBA00022722"/>
    </source>
</evidence>
<dbReference type="GO" id="GO:0005737">
    <property type="term" value="C:cytoplasm"/>
    <property type="evidence" value="ECO:0007669"/>
    <property type="project" value="UniProtKB-SubCell"/>
</dbReference>
<protein>
    <recommendedName>
        <fullName evidence="5">Exodeoxyribonuclease 7 large subunit</fullName>
        <ecNumber evidence="5">3.1.11.6</ecNumber>
    </recommendedName>
    <alternativeName>
        <fullName evidence="5">Exodeoxyribonuclease VII large subunit</fullName>
        <shortName evidence="5">Exonuclease VII large subunit</shortName>
    </alternativeName>
</protein>
<evidence type="ECO:0000256" key="7">
    <source>
        <dbReference type="SAM" id="MobiDB-lite"/>
    </source>
</evidence>
<dbReference type="EC" id="3.1.11.6" evidence="5"/>
<reference evidence="10 11" key="1">
    <citation type="submission" date="2012-06" db="EMBL/GenBank/DDBJ databases">
        <title>Complete genome of Terriglobus roseus DSM 18391.</title>
        <authorList>
            <consortium name="US DOE Joint Genome Institute (JGI-PGF)"/>
            <person name="Lucas S."/>
            <person name="Copeland A."/>
            <person name="Lapidus A."/>
            <person name="Glavina del Rio T."/>
            <person name="Dalin E."/>
            <person name="Tice H."/>
            <person name="Bruce D."/>
            <person name="Goodwin L."/>
            <person name="Pitluck S."/>
            <person name="Peters L."/>
            <person name="Mikhailova N."/>
            <person name="Munk A.C.C."/>
            <person name="Kyrpides N."/>
            <person name="Mavromatis K."/>
            <person name="Ivanova N."/>
            <person name="Brettin T."/>
            <person name="Detter J.C."/>
            <person name="Han C."/>
            <person name="Larimer F."/>
            <person name="Land M."/>
            <person name="Hauser L."/>
            <person name="Markowitz V."/>
            <person name="Cheng J.-F."/>
            <person name="Hugenholtz P."/>
            <person name="Woyke T."/>
            <person name="Wu D."/>
            <person name="Brambilla E."/>
            <person name="Klenk H.-P."/>
            <person name="Eisen J.A."/>
        </authorList>
    </citation>
    <scope>NUCLEOTIDE SEQUENCE [LARGE SCALE GENOMIC DNA]</scope>
    <source>
        <strain evidence="11">DSM 18391 / NRRL B-41598 / KBS 63</strain>
    </source>
</reference>
<evidence type="ECO:0000256" key="5">
    <source>
        <dbReference type="HAMAP-Rule" id="MF_00378"/>
    </source>
</evidence>
<dbReference type="Pfam" id="PF13742">
    <property type="entry name" value="tRNA_anti_2"/>
    <property type="match status" value="1"/>
</dbReference>
<name>I3ZBI0_TERRK</name>
<comment type="similarity">
    <text evidence="5 6">Belongs to the XseA family.</text>
</comment>
<evidence type="ECO:0000256" key="1">
    <source>
        <dbReference type="ARBA" id="ARBA00022490"/>
    </source>
</evidence>
<evidence type="ECO:0000313" key="10">
    <source>
        <dbReference type="EMBL" id="AFL86598.1"/>
    </source>
</evidence>
<dbReference type="Pfam" id="PF02601">
    <property type="entry name" value="Exonuc_VII_L"/>
    <property type="match status" value="1"/>
</dbReference>
<feature type="domain" description="Exonuclease VII large subunit C-terminal" evidence="8">
    <location>
        <begin position="201"/>
        <end position="517"/>
    </location>
</feature>
<evidence type="ECO:0000259" key="8">
    <source>
        <dbReference type="Pfam" id="PF02601"/>
    </source>
</evidence>
<evidence type="ECO:0000256" key="4">
    <source>
        <dbReference type="ARBA" id="ARBA00022839"/>
    </source>
</evidence>
<feature type="domain" description="OB-fold nucleic acid binding" evidence="9">
    <location>
        <begin position="86"/>
        <end position="177"/>
    </location>
</feature>
<dbReference type="AlphaFoldDB" id="I3ZBI0"/>
<dbReference type="GO" id="GO:0003676">
    <property type="term" value="F:nucleic acid binding"/>
    <property type="evidence" value="ECO:0007669"/>
    <property type="project" value="InterPro"/>
</dbReference>
<gene>
    <name evidence="5" type="primary">xseA</name>
    <name evidence="10" type="ordered locus">Terro_0249</name>
</gene>
<dbReference type="Proteomes" id="UP000006056">
    <property type="component" value="Chromosome"/>
</dbReference>
<dbReference type="PANTHER" id="PTHR30008:SF0">
    <property type="entry name" value="EXODEOXYRIBONUCLEASE 7 LARGE SUBUNIT"/>
    <property type="match status" value="1"/>
</dbReference>
<dbReference type="RefSeq" id="WP_014784167.1">
    <property type="nucleotide sequence ID" value="NC_018014.1"/>
</dbReference>
<organism evidence="10 11">
    <name type="scientific">Terriglobus roseus (strain DSM 18391 / NRRL B-41598 / KBS 63)</name>
    <dbReference type="NCBI Taxonomy" id="926566"/>
    <lineage>
        <taxon>Bacteria</taxon>
        <taxon>Pseudomonadati</taxon>
        <taxon>Acidobacteriota</taxon>
        <taxon>Terriglobia</taxon>
        <taxon>Terriglobales</taxon>
        <taxon>Acidobacteriaceae</taxon>
        <taxon>Terriglobus</taxon>
    </lineage>
</organism>
<evidence type="ECO:0000256" key="3">
    <source>
        <dbReference type="ARBA" id="ARBA00022801"/>
    </source>
</evidence>
<dbReference type="PANTHER" id="PTHR30008">
    <property type="entry name" value="EXODEOXYRIBONUCLEASE 7 LARGE SUBUNIT"/>
    <property type="match status" value="1"/>
</dbReference>
<dbReference type="GO" id="GO:0009318">
    <property type="term" value="C:exodeoxyribonuclease VII complex"/>
    <property type="evidence" value="ECO:0007669"/>
    <property type="project" value="UniProtKB-UniRule"/>
</dbReference>
<dbReference type="OrthoDB" id="9802795at2"/>
<comment type="catalytic activity">
    <reaction evidence="5 6">
        <text>Exonucleolytic cleavage in either 5'- to 3'- or 3'- to 5'-direction to yield nucleoside 5'-phosphates.</text>
        <dbReference type="EC" id="3.1.11.6"/>
    </reaction>
</comment>
<dbReference type="STRING" id="926566.Terro_0249"/>
<keyword evidence="3 5" id="KW-0378">Hydrolase</keyword>
<dbReference type="GO" id="GO:0008855">
    <property type="term" value="F:exodeoxyribonuclease VII activity"/>
    <property type="evidence" value="ECO:0007669"/>
    <property type="project" value="UniProtKB-UniRule"/>
</dbReference>
<dbReference type="KEGG" id="trs:Terro_0249"/>
<feature type="region of interest" description="Disordered" evidence="7">
    <location>
        <begin position="1"/>
        <end position="36"/>
    </location>
</feature>